<evidence type="ECO:0000313" key="2">
    <source>
        <dbReference type="Proteomes" id="UP000193100"/>
    </source>
</evidence>
<gene>
    <name evidence="1" type="ORF">MARSALSMR5_03966</name>
</gene>
<organism evidence="1 2">
    <name type="scientific">Marinobacter salarius</name>
    <dbReference type="NCBI Taxonomy" id="1420917"/>
    <lineage>
        <taxon>Bacteria</taxon>
        <taxon>Pseudomonadati</taxon>
        <taxon>Pseudomonadota</taxon>
        <taxon>Gammaproteobacteria</taxon>
        <taxon>Pseudomonadales</taxon>
        <taxon>Marinobacteraceae</taxon>
        <taxon>Marinobacter</taxon>
    </lineage>
</organism>
<dbReference type="SUPFAM" id="SSF53213">
    <property type="entry name" value="LigB-like"/>
    <property type="match status" value="1"/>
</dbReference>
<sequence length="232" mass="25651">MTKLPVLYLSCETEALTGPKGQASLRRLIRPDLVVVNVAFITSKKGGAQPEIFHQCGEGILARRLQSGMAERGFDVAVSGSREQGLKELAESMTHLAPEEVIELRLNTGMTSEHYRDIGHCLEALRDQGVLLICLDRLENVGNNEDHPQPHDSYLRNLIRQWEDEHRWVKAMSKSDLRASHSTPGAEAPVADPTLCVLNTAFSLGGMQAPQRLFGFSLNETSQSLAGYGWMQ</sequence>
<dbReference type="GeneID" id="77257881"/>
<proteinExistence type="predicted"/>
<dbReference type="AlphaFoldDB" id="A0A1W6KEY4"/>
<dbReference type="STRING" id="1420917.AU15_09365"/>
<name>A0A1W6KEY4_9GAMM</name>
<dbReference type="EMBL" id="CP020931">
    <property type="protein sequence ID" value="ARM85986.1"/>
    <property type="molecule type" value="Genomic_DNA"/>
</dbReference>
<protein>
    <submittedName>
        <fullName evidence="1">Uncharacterized protein</fullName>
    </submittedName>
</protein>
<reference evidence="1 2" key="1">
    <citation type="submission" date="2017-04" db="EMBL/GenBank/DDBJ databases">
        <title>Genome Sequence of Marinobacter salarius strain SMR5 Isolated from a culture of the Diatom Skeletonema marinoi.</title>
        <authorList>
            <person name="Topel M."/>
            <person name="Pinder M.I.M."/>
            <person name="Johansson O.N."/>
            <person name="Kourtchenko O."/>
            <person name="Godhe A."/>
            <person name="Clarke A.K."/>
        </authorList>
    </citation>
    <scope>NUCLEOTIDE SEQUENCE [LARGE SCALE GENOMIC DNA]</scope>
    <source>
        <strain evidence="1 2">SMR5</strain>
    </source>
</reference>
<evidence type="ECO:0000313" key="1">
    <source>
        <dbReference type="EMBL" id="ARM85986.1"/>
    </source>
</evidence>
<dbReference type="RefSeq" id="WP_036202342.1">
    <property type="nucleotide sequence ID" value="NZ_CP020931.1"/>
</dbReference>
<accession>A0A1W6KEY4</accession>
<dbReference type="Proteomes" id="UP000193100">
    <property type="component" value="Chromosome"/>
</dbReference>